<comment type="caution">
    <text evidence="2">The sequence shown here is derived from an EMBL/GenBank/DDBJ whole genome shotgun (WGS) entry which is preliminary data.</text>
</comment>
<feature type="transmembrane region" description="Helical" evidence="1">
    <location>
        <begin position="20"/>
        <end position="38"/>
    </location>
</feature>
<evidence type="ECO:0000256" key="1">
    <source>
        <dbReference type="SAM" id="Phobius"/>
    </source>
</evidence>
<reference evidence="2 3" key="1">
    <citation type="submission" date="2018-05" db="EMBL/GenBank/DDBJ databases">
        <title>Genetic diversity of glacier-inhabiting Cryobacterium bacteria in China and description of Cryobacterium mengkeensis sp. nov. and Arthrobacter glacialis sp. nov.</title>
        <authorList>
            <person name="Liu Q."/>
            <person name="Xin Y.-H."/>
        </authorList>
    </citation>
    <scope>NUCLEOTIDE SEQUENCE [LARGE SCALE GENOMIC DNA]</scope>
    <source>
        <strain evidence="2 3">LI2</strain>
    </source>
</reference>
<dbReference type="AlphaFoldDB" id="A0A2V5LEE4"/>
<accession>A0A2V5LEE4</accession>
<sequence length="143" mass="14736">MTGRGLLGRPVKHPLRALPVVALIVAGAAHIPVIPAHLHEAPYIGVLFIVLTAASFVLAAVLALGDVSVAYFSTAAVMALALLAYVVSRTIGLPQIGDDIGNWLEPLGVVSVIAEATACLSAIAIGVKARQQVGMHTLSPHRP</sequence>
<name>A0A2V5LEE4_9MICC</name>
<feature type="transmembrane region" description="Helical" evidence="1">
    <location>
        <begin position="44"/>
        <end position="64"/>
    </location>
</feature>
<organism evidence="2 3">
    <name type="scientific">Arthrobacter livingstonensis</name>
    <dbReference type="NCBI Taxonomy" id="670078"/>
    <lineage>
        <taxon>Bacteria</taxon>
        <taxon>Bacillati</taxon>
        <taxon>Actinomycetota</taxon>
        <taxon>Actinomycetes</taxon>
        <taxon>Micrococcales</taxon>
        <taxon>Micrococcaceae</taxon>
        <taxon>Arthrobacter</taxon>
    </lineage>
</organism>
<dbReference type="Proteomes" id="UP000247832">
    <property type="component" value="Unassembled WGS sequence"/>
</dbReference>
<keyword evidence="1" id="KW-0812">Transmembrane</keyword>
<keyword evidence="1" id="KW-1133">Transmembrane helix</keyword>
<keyword evidence="3" id="KW-1185">Reference proteome</keyword>
<gene>
    <name evidence="2" type="ORF">CVV68_21390</name>
</gene>
<keyword evidence="1" id="KW-0472">Membrane</keyword>
<protein>
    <submittedName>
        <fullName evidence="2">Uncharacterized protein</fullName>
    </submittedName>
</protein>
<feature type="transmembrane region" description="Helical" evidence="1">
    <location>
        <begin position="69"/>
        <end position="87"/>
    </location>
</feature>
<proteinExistence type="predicted"/>
<evidence type="ECO:0000313" key="3">
    <source>
        <dbReference type="Proteomes" id="UP000247832"/>
    </source>
</evidence>
<evidence type="ECO:0000313" key="2">
    <source>
        <dbReference type="EMBL" id="PYI64640.1"/>
    </source>
</evidence>
<dbReference type="EMBL" id="QJVD01000044">
    <property type="protein sequence ID" value="PYI64640.1"/>
    <property type="molecule type" value="Genomic_DNA"/>
</dbReference>
<feature type="transmembrane region" description="Helical" evidence="1">
    <location>
        <begin position="107"/>
        <end position="127"/>
    </location>
</feature>